<dbReference type="OrthoDB" id="418245at2759"/>
<evidence type="ECO:0000313" key="3">
    <source>
        <dbReference type="Proteomes" id="UP000230750"/>
    </source>
</evidence>
<reference evidence="2 3" key="1">
    <citation type="journal article" date="2017" name="PLoS Biol.">
        <title>The sea cucumber genome provides insights into morphological evolution and visceral regeneration.</title>
        <authorList>
            <person name="Zhang X."/>
            <person name="Sun L."/>
            <person name="Yuan J."/>
            <person name="Sun Y."/>
            <person name="Gao Y."/>
            <person name="Zhang L."/>
            <person name="Li S."/>
            <person name="Dai H."/>
            <person name="Hamel J.F."/>
            <person name="Liu C."/>
            <person name="Yu Y."/>
            <person name="Liu S."/>
            <person name="Lin W."/>
            <person name="Guo K."/>
            <person name="Jin S."/>
            <person name="Xu P."/>
            <person name="Storey K.B."/>
            <person name="Huan P."/>
            <person name="Zhang T."/>
            <person name="Zhou Y."/>
            <person name="Zhang J."/>
            <person name="Lin C."/>
            <person name="Li X."/>
            <person name="Xing L."/>
            <person name="Huo D."/>
            <person name="Sun M."/>
            <person name="Wang L."/>
            <person name="Mercier A."/>
            <person name="Li F."/>
            <person name="Yang H."/>
            <person name="Xiang J."/>
        </authorList>
    </citation>
    <scope>NUCLEOTIDE SEQUENCE [LARGE SCALE GENOMIC DNA]</scope>
    <source>
        <strain evidence="2">Shaxun</strain>
        <tissue evidence="2">Muscle</tissue>
    </source>
</reference>
<dbReference type="InterPro" id="IPR016187">
    <property type="entry name" value="CTDL_fold"/>
</dbReference>
<gene>
    <name evidence="2" type="ORF">BSL78_03091</name>
</gene>
<keyword evidence="3" id="KW-1185">Reference proteome</keyword>
<proteinExistence type="predicted"/>
<feature type="signal peptide" evidence="1">
    <location>
        <begin position="1"/>
        <end position="32"/>
    </location>
</feature>
<evidence type="ECO:0000256" key="1">
    <source>
        <dbReference type="SAM" id="SignalP"/>
    </source>
</evidence>
<dbReference type="SUPFAM" id="SSF56436">
    <property type="entry name" value="C-type lectin-like"/>
    <property type="match status" value="1"/>
</dbReference>
<keyword evidence="1" id="KW-0732">Signal</keyword>
<dbReference type="InterPro" id="IPR016186">
    <property type="entry name" value="C-type_lectin-like/link_sf"/>
</dbReference>
<dbReference type="Proteomes" id="UP000230750">
    <property type="component" value="Unassembled WGS sequence"/>
</dbReference>
<name>A0A2G8LIG9_STIJA</name>
<evidence type="ECO:0000313" key="2">
    <source>
        <dbReference type="EMBL" id="PIK60012.1"/>
    </source>
</evidence>
<dbReference type="AlphaFoldDB" id="A0A2G8LIG9"/>
<protein>
    <recommendedName>
        <fullName evidence="4">C-type lectin domain-containing protein</fullName>
    </recommendedName>
</protein>
<dbReference type="EMBL" id="MRZV01000068">
    <property type="protein sequence ID" value="PIK60012.1"/>
    <property type="molecule type" value="Genomic_DNA"/>
</dbReference>
<accession>A0A2G8LIG9</accession>
<organism evidence="2 3">
    <name type="scientific">Stichopus japonicus</name>
    <name type="common">Sea cucumber</name>
    <dbReference type="NCBI Taxonomy" id="307972"/>
    <lineage>
        <taxon>Eukaryota</taxon>
        <taxon>Metazoa</taxon>
        <taxon>Echinodermata</taxon>
        <taxon>Eleutherozoa</taxon>
        <taxon>Echinozoa</taxon>
        <taxon>Holothuroidea</taxon>
        <taxon>Aspidochirotacea</taxon>
        <taxon>Aspidochirotida</taxon>
        <taxon>Stichopodidae</taxon>
        <taxon>Apostichopus</taxon>
    </lineage>
</organism>
<feature type="chain" id="PRO_5013593904" description="C-type lectin domain-containing protein" evidence="1">
    <location>
        <begin position="33"/>
        <end position="107"/>
    </location>
</feature>
<dbReference type="Gene3D" id="3.10.100.10">
    <property type="entry name" value="Mannose-Binding Protein A, subunit A"/>
    <property type="match status" value="1"/>
</dbReference>
<comment type="caution">
    <text evidence="2">The sequence shown here is derived from an EMBL/GenBank/DDBJ whole genome shotgun (WGS) entry which is preliminary data.</text>
</comment>
<evidence type="ECO:0008006" key="4">
    <source>
        <dbReference type="Google" id="ProtNLM"/>
    </source>
</evidence>
<sequence length="107" mass="12320">MVTGMIVVKVSTMILFLWAVVSLSFRIEMVGATSCLCPTPWLPFRDYCYRFERQATTFHNAEEICQSYSQMDDVRDSHLVSVHDQKKDLFSLIPLLKFLVQEILGLA</sequence>